<evidence type="ECO:0000256" key="5">
    <source>
        <dbReference type="ARBA" id="ARBA00022989"/>
    </source>
</evidence>
<dbReference type="InterPro" id="IPR021910">
    <property type="entry name" value="NGX6/PGAP6/MYMK"/>
</dbReference>
<gene>
    <name evidence="11" type="ORF">NDU88_003310</name>
</gene>
<accession>A0AAV7M6K7</accession>
<dbReference type="PROSITE" id="PS00022">
    <property type="entry name" value="EGF_1"/>
    <property type="match status" value="1"/>
</dbReference>
<evidence type="ECO:0000256" key="2">
    <source>
        <dbReference type="ARBA" id="ARBA00005542"/>
    </source>
</evidence>
<reference evidence="11" key="1">
    <citation type="journal article" date="2022" name="bioRxiv">
        <title>Sequencing and chromosome-scale assembly of the giantPleurodeles waltlgenome.</title>
        <authorList>
            <person name="Brown T."/>
            <person name="Elewa A."/>
            <person name="Iarovenko S."/>
            <person name="Subramanian E."/>
            <person name="Araus A.J."/>
            <person name="Petzold A."/>
            <person name="Susuki M."/>
            <person name="Suzuki K.-i.T."/>
            <person name="Hayashi T."/>
            <person name="Toyoda A."/>
            <person name="Oliveira C."/>
            <person name="Osipova E."/>
            <person name="Leigh N.D."/>
            <person name="Simon A."/>
            <person name="Yun M.H."/>
        </authorList>
    </citation>
    <scope>NUCLEOTIDE SEQUENCE</scope>
    <source>
        <strain evidence="11">20211129_DDA</strain>
        <tissue evidence="11">Liver</tissue>
    </source>
</reference>
<organism evidence="11 12">
    <name type="scientific">Pleurodeles waltl</name>
    <name type="common">Iberian ribbed newt</name>
    <dbReference type="NCBI Taxonomy" id="8319"/>
    <lineage>
        <taxon>Eukaryota</taxon>
        <taxon>Metazoa</taxon>
        <taxon>Chordata</taxon>
        <taxon>Craniata</taxon>
        <taxon>Vertebrata</taxon>
        <taxon>Euteleostomi</taxon>
        <taxon>Amphibia</taxon>
        <taxon>Batrachia</taxon>
        <taxon>Caudata</taxon>
        <taxon>Salamandroidea</taxon>
        <taxon>Salamandridae</taxon>
        <taxon>Pleurodelinae</taxon>
        <taxon>Pleurodeles</taxon>
    </lineage>
</organism>
<feature type="transmembrane region" description="Helical" evidence="8">
    <location>
        <begin position="660"/>
        <end position="681"/>
    </location>
</feature>
<comment type="similarity">
    <text evidence="2">Belongs to the TMEM8 family.</text>
</comment>
<evidence type="ECO:0000259" key="10">
    <source>
        <dbReference type="PROSITE" id="PS50026"/>
    </source>
</evidence>
<proteinExistence type="inferred from homology"/>
<evidence type="ECO:0000256" key="8">
    <source>
        <dbReference type="SAM" id="Phobius"/>
    </source>
</evidence>
<evidence type="ECO:0000256" key="9">
    <source>
        <dbReference type="SAM" id="SignalP"/>
    </source>
</evidence>
<evidence type="ECO:0000313" key="12">
    <source>
        <dbReference type="Proteomes" id="UP001066276"/>
    </source>
</evidence>
<keyword evidence="7" id="KW-0245">EGF-like domain</keyword>
<evidence type="ECO:0000256" key="3">
    <source>
        <dbReference type="ARBA" id="ARBA00022475"/>
    </source>
</evidence>
<name>A0AAV7M6K7_PLEWA</name>
<evidence type="ECO:0000256" key="6">
    <source>
        <dbReference type="ARBA" id="ARBA00023136"/>
    </source>
</evidence>
<dbReference type="Proteomes" id="UP001066276">
    <property type="component" value="Chromosome 10"/>
</dbReference>
<comment type="caution">
    <text evidence="7">Lacks conserved residue(s) required for the propagation of feature annotation.</text>
</comment>
<keyword evidence="5 8" id="KW-1133">Transmembrane helix</keyword>
<feature type="disulfide bond" evidence="7">
    <location>
        <begin position="529"/>
        <end position="538"/>
    </location>
</feature>
<dbReference type="GO" id="GO:0005886">
    <property type="term" value="C:plasma membrane"/>
    <property type="evidence" value="ECO:0007669"/>
    <property type="project" value="UniProtKB-SubCell"/>
</dbReference>
<feature type="domain" description="EGF-like" evidence="10">
    <location>
        <begin position="500"/>
        <end position="539"/>
    </location>
</feature>
<evidence type="ECO:0000256" key="4">
    <source>
        <dbReference type="ARBA" id="ARBA00022692"/>
    </source>
</evidence>
<keyword evidence="3" id="KW-1003">Cell membrane</keyword>
<evidence type="ECO:0000313" key="11">
    <source>
        <dbReference type="EMBL" id="KAJ1098194.1"/>
    </source>
</evidence>
<keyword evidence="4 8" id="KW-0812">Transmembrane</keyword>
<feature type="transmembrane region" description="Helical" evidence="8">
    <location>
        <begin position="637"/>
        <end position="654"/>
    </location>
</feature>
<evidence type="ECO:0000256" key="7">
    <source>
        <dbReference type="PROSITE-ProRule" id="PRU00076"/>
    </source>
</evidence>
<feature type="transmembrane region" description="Helical" evidence="8">
    <location>
        <begin position="547"/>
        <end position="569"/>
    </location>
</feature>
<dbReference type="PROSITE" id="PS50026">
    <property type="entry name" value="EGF_3"/>
    <property type="match status" value="1"/>
</dbReference>
<feature type="disulfide bond" evidence="7">
    <location>
        <begin position="504"/>
        <end position="514"/>
    </location>
</feature>
<keyword evidence="9" id="KW-0732">Signal</keyword>
<dbReference type="AlphaFoldDB" id="A0AAV7M6K7"/>
<comment type="caution">
    <text evidence="11">The sequence shown here is derived from an EMBL/GenBank/DDBJ whole genome shotgun (WGS) entry which is preliminary data.</text>
</comment>
<keyword evidence="7" id="KW-1015">Disulfide bond</keyword>
<dbReference type="PROSITE" id="PS01186">
    <property type="entry name" value="EGF_2"/>
    <property type="match status" value="1"/>
</dbReference>
<dbReference type="PANTHER" id="PTHR14319:SF7">
    <property type="entry name" value="POST-GPI ATTACHMENT TO PROTEINS FACTOR 6"/>
    <property type="match status" value="1"/>
</dbReference>
<evidence type="ECO:0000256" key="1">
    <source>
        <dbReference type="ARBA" id="ARBA00004651"/>
    </source>
</evidence>
<keyword evidence="12" id="KW-1185">Reference proteome</keyword>
<keyword evidence="6 8" id="KW-0472">Membrane</keyword>
<protein>
    <recommendedName>
        <fullName evidence="10">EGF-like domain-containing protein</fullName>
    </recommendedName>
</protein>
<dbReference type="InterPro" id="IPR000742">
    <property type="entry name" value="EGF"/>
</dbReference>
<sequence length="691" mass="77430">MSTWRWLMPILLQLHMCTSVYSSGHTDLIYISEFASQSSQHLSFYSWYGNVRLFRFQVPEDTILLRWLLQASRGRGAECHDTEITVHFRHGAPPVINPLGSEFSKNTTFRPPYSISLHLTSNLHNNTFVNVTNPAAGEWFIAAHLPQADQKIGIKGFSSMCAYIFQPDMFLLRVMNAAILEPNTTMRLSITSPIKPMHLKIFIPEYTLQLKISILNCATNSFGFVCPLRLTLGSVTMPLSNQKKMVCADRTECSVKLDFPPWETWVPFTLESIGDRNLTISLETSASFTECKPAMVRHSTLFTFFQQLNVSMNMTSALGIPQSSPNGPANNSIALAARIWDVDNASLLLPSSSFCMRNLPVIREDLDVVSIRFRTVSGPFVSIPAEFPVVIQLNLDSGMDNGGMLTVSLQLNKTTLPSADAIVIGCLSASSPVMRLNISDNCTTAFFQGYPFKLNTSFTESIHGLPFPETGIWYLTIQVFCPKNRSTCRKVKTKVMVSAALDPCADDCGPYGECRLLRRHGYLYAACTCKAGWSGWSCTDATNAISFLRQVFATLLLTLSNLMFLPAIFLAISRYFFVEASVYTFTMFFSTFYHACDQPGTAVMCIMDYDTLQYCDFLGSVVSIWVTLLCMSRVKHIFKYMLFILGTLLIAMSMQLDRRGIWNLMGPCLFAINFLIVAWGASQKICDNHFI</sequence>
<dbReference type="Pfam" id="PF12036">
    <property type="entry name" value="DUF3522"/>
    <property type="match status" value="1"/>
</dbReference>
<dbReference type="EMBL" id="JANPWB010000014">
    <property type="protein sequence ID" value="KAJ1098194.1"/>
    <property type="molecule type" value="Genomic_DNA"/>
</dbReference>
<comment type="subcellular location">
    <subcellularLocation>
        <location evidence="1">Cell membrane</location>
        <topology evidence="1">Multi-pass membrane protein</topology>
    </subcellularLocation>
</comment>
<feature type="chain" id="PRO_5043316770" description="EGF-like domain-containing protein" evidence="9">
    <location>
        <begin position="23"/>
        <end position="691"/>
    </location>
</feature>
<dbReference type="PANTHER" id="PTHR14319">
    <property type="entry name" value="FIVE-SPAN TRANSMEMBRANE PROTEIN M83"/>
    <property type="match status" value="1"/>
</dbReference>
<feature type="signal peptide" evidence="9">
    <location>
        <begin position="1"/>
        <end position="22"/>
    </location>
</feature>